<accession>A0A5E4CSS9</accession>
<evidence type="ECO:0000313" key="3">
    <source>
        <dbReference type="Proteomes" id="UP000335636"/>
    </source>
</evidence>
<gene>
    <name evidence="2" type="ORF">MONAX_5E046390</name>
</gene>
<dbReference type="AlphaFoldDB" id="A0A5E4CSS9"/>
<feature type="non-terminal residue" evidence="2">
    <location>
        <position position="1"/>
    </location>
</feature>
<dbReference type="Proteomes" id="UP000335636">
    <property type="component" value="Unassembled WGS sequence"/>
</dbReference>
<feature type="region of interest" description="Disordered" evidence="1">
    <location>
        <begin position="1"/>
        <end position="52"/>
    </location>
</feature>
<protein>
    <submittedName>
        <fullName evidence="2">Uncharacterized protein</fullName>
    </submittedName>
</protein>
<comment type="caution">
    <text evidence="2">The sequence shown here is derived from an EMBL/GenBank/DDBJ whole genome shotgun (WGS) entry which is preliminary data.</text>
</comment>
<sequence length="52" mass="5768">AGKFLEKRKERRVDMLIDPSPSDGQDPSKGKFHGIRSAATKSCDSVARSNRH</sequence>
<evidence type="ECO:0000256" key="1">
    <source>
        <dbReference type="SAM" id="MobiDB-lite"/>
    </source>
</evidence>
<evidence type="ECO:0000313" key="2">
    <source>
        <dbReference type="EMBL" id="VTJ84081.1"/>
    </source>
</evidence>
<keyword evidence="3" id="KW-1185">Reference proteome</keyword>
<dbReference type="EMBL" id="CABDUW010001794">
    <property type="protein sequence ID" value="VTJ84081.1"/>
    <property type="molecule type" value="Genomic_DNA"/>
</dbReference>
<reference evidence="2" key="1">
    <citation type="submission" date="2019-04" db="EMBL/GenBank/DDBJ databases">
        <authorList>
            <person name="Alioto T."/>
            <person name="Alioto T."/>
        </authorList>
    </citation>
    <scope>NUCLEOTIDE SEQUENCE [LARGE SCALE GENOMIC DNA]</scope>
</reference>
<proteinExistence type="predicted"/>
<feature type="compositionally biased region" description="Basic and acidic residues" evidence="1">
    <location>
        <begin position="1"/>
        <end position="15"/>
    </location>
</feature>
<organism evidence="2 3">
    <name type="scientific">Marmota monax</name>
    <name type="common">Woodchuck</name>
    <dbReference type="NCBI Taxonomy" id="9995"/>
    <lineage>
        <taxon>Eukaryota</taxon>
        <taxon>Metazoa</taxon>
        <taxon>Chordata</taxon>
        <taxon>Craniata</taxon>
        <taxon>Vertebrata</taxon>
        <taxon>Euteleostomi</taxon>
        <taxon>Mammalia</taxon>
        <taxon>Eutheria</taxon>
        <taxon>Euarchontoglires</taxon>
        <taxon>Glires</taxon>
        <taxon>Rodentia</taxon>
        <taxon>Sciuromorpha</taxon>
        <taxon>Sciuridae</taxon>
        <taxon>Xerinae</taxon>
        <taxon>Marmotini</taxon>
        <taxon>Marmota</taxon>
    </lineage>
</organism>
<name>A0A5E4CSS9_MARMO</name>